<feature type="transmembrane region" description="Helical" evidence="6">
    <location>
        <begin position="279"/>
        <end position="296"/>
    </location>
</feature>
<dbReference type="PANTHER" id="PTHR33529">
    <property type="entry name" value="SLR0882 PROTEIN-RELATED"/>
    <property type="match status" value="1"/>
</dbReference>
<dbReference type="GO" id="GO:0055085">
    <property type="term" value="P:transmembrane transport"/>
    <property type="evidence" value="ECO:0007669"/>
    <property type="project" value="InterPro"/>
</dbReference>
<dbReference type="RefSeq" id="WP_271187700.1">
    <property type="nucleotide sequence ID" value="NZ_BSFE01000010.1"/>
</dbReference>
<proteinExistence type="predicted"/>
<dbReference type="EMBL" id="BSFE01000010">
    <property type="protein sequence ID" value="GLK53347.1"/>
    <property type="molecule type" value="Genomic_DNA"/>
</dbReference>
<evidence type="ECO:0000313" key="7">
    <source>
        <dbReference type="EMBL" id="GLK53347.1"/>
    </source>
</evidence>
<comment type="subcellular location">
    <subcellularLocation>
        <location evidence="1">Cell membrane</location>
        <topology evidence="1">Multi-pass membrane protein</topology>
    </subcellularLocation>
</comment>
<keyword evidence="8" id="KW-1185">Reference proteome</keyword>
<keyword evidence="5 6" id="KW-0472">Membrane</keyword>
<dbReference type="Pfam" id="PF03739">
    <property type="entry name" value="LptF_LptG"/>
    <property type="match status" value="1"/>
</dbReference>
<dbReference type="NCBIfam" id="TIGR04407">
    <property type="entry name" value="LptF_YjgP"/>
    <property type="match status" value="1"/>
</dbReference>
<evidence type="ECO:0000256" key="5">
    <source>
        <dbReference type="ARBA" id="ARBA00023136"/>
    </source>
</evidence>
<dbReference type="PANTHER" id="PTHR33529:SF6">
    <property type="entry name" value="YJGP_YJGQ FAMILY PERMEASE"/>
    <property type="match status" value="1"/>
</dbReference>
<evidence type="ECO:0000256" key="6">
    <source>
        <dbReference type="SAM" id="Phobius"/>
    </source>
</evidence>
<feature type="transmembrane region" description="Helical" evidence="6">
    <location>
        <begin position="12"/>
        <end position="29"/>
    </location>
</feature>
<keyword evidence="2" id="KW-1003">Cell membrane</keyword>
<protein>
    <submittedName>
        <fullName evidence="7">LPS export ABC transporter permease LptF</fullName>
    </submittedName>
</protein>
<dbReference type="AlphaFoldDB" id="A0A9W6IPM8"/>
<keyword evidence="4 6" id="KW-1133">Transmembrane helix</keyword>
<feature type="transmembrane region" description="Helical" evidence="6">
    <location>
        <begin position="308"/>
        <end position="325"/>
    </location>
</feature>
<sequence length="379" mass="41299">MILVQRYFFKQLLWPFLTAVGAFAALALLTQSLSNVDLVSGYSETALTFIKITLLALPHLTALLVPLALFVAVLSTLNRLSGDSELVVTQASGLGRFGMITPVLRLAVYVMIANLAINLFVQPVSYREMRRSLHELRSDVAASLITPGAFTQLGDGVTIYARDRDRSGRMQDILIDDTRGEEQSTLTAREGVVVRTDDRSVMVLIDGNRQQIDEAGELFYGSFDRTEFDLGEFIGPVDAMFFKESDRFLHELIWPDAGTIARTGGPERAWAEAHYRLSAPLYNIAFALIAAAAFLAGDHSRMGHSRRVMIAVAAGMTMRLIGFGVQSASADDSAMNAMQYIIPLAGIAGALAVIYWPARRRPKTPPAETAPLAGAEVTA</sequence>
<reference evidence="7" key="1">
    <citation type="journal article" date="2014" name="Int. J. Syst. Evol. Microbiol.">
        <title>Complete genome sequence of Corynebacterium casei LMG S-19264T (=DSM 44701T), isolated from a smear-ripened cheese.</title>
        <authorList>
            <consortium name="US DOE Joint Genome Institute (JGI-PGF)"/>
            <person name="Walter F."/>
            <person name="Albersmeier A."/>
            <person name="Kalinowski J."/>
            <person name="Ruckert C."/>
        </authorList>
    </citation>
    <scope>NUCLEOTIDE SEQUENCE</scope>
    <source>
        <strain evidence="7">VKM B-1513</strain>
    </source>
</reference>
<accession>A0A9W6IPM8</accession>
<dbReference type="Proteomes" id="UP001143486">
    <property type="component" value="Unassembled WGS sequence"/>
</dbReference>
<evidence type="ECO:0000256" key="1">
    <source>
        <dbReference type="ARBA" id="ARBA00004651"/>
    </source>
</evidence>
<gene>
    <name evidence="7" type="ORF">GCM10017621_28550</name>
</gene>
<dbReference type="GO" id="GO:0015920">
    <property type="term" value="P:lipopolysaccharide transport"/>
    <property type="evidence" value="ECO:0007669"/>
    <property type="project" value="TreeGrafter"/>
</dbReference>
<name>A0A9W6IPM8_9PROT</name>
<keyword evidence="3 6" id="KW-0812">Transmembrane</keyword>
<feature type="transmembrane region" description="Helical" evidence="6">
    <location>
        <begin position="103"/>
        <end position="121"/>
    </location>
</feature>
<evidence type="ECO:0000256" key="2">
    <source>
        <dbReference type="ARBA" id="ARBA00022475"/>
    </source>
</evidence>
<dbReference type="GO" id="GO:0043190">
    <property type="term" value="C:ATP-binding cassette (ABC) transporter complex"/>
    <property type="evidence" value="ECO:0007669"/>
    <property type="project" value="InterPro"/>
</dbReference>
<evidence type="ECO:0000256" key="3">
    <source>
        <dbReference type="ARBA" id="ARBA00022692"/>
    </source>
</evidence>
<dbReference type="InterPro" id="IPR030922">
    <property type="entry name" value="LptF"/>
</dbReference>
<evidence type="ECO:0000313" key="8">
    <source>
        <dbReference type="Proteomes" id="UP001143486"/>
    </source>
</evidence>
<evidence type="ECO:0000256" key="4">
    <source>
        <dbReference type="ARBA" id="ARBA00022989"/>
    </source>
</evidence>
<reference evidence="7" key="2">
    <citation type="submission" date="2023-01" db="EMBL/GenBank/DDBJ databases">
        <authorList>
            <person name="Sun Q."/>
            <person name="Evtushenko L."/>
        </authorList>
    </citation>
    <scope>NUCLEOTIDE SEQUENCE</scope>
    <source>
        <strain evidence="7">VKM B-1513</strain>
    </source>
</reference>
<feature type="transmembrane region" description="Helical" evidence="6">
    <location>
        <begin position="337"/>
        <end position="356"/>
    </location>
</feature>
<feature type="transmembrane region" description="Helical" evidence="6">
    <location>
        <begin position="49"/>
        <end position="74"/>
    </location>
</feature>
<dbReference type="InterPro" id="IPR005495">
    <property type="entry name" value="LptG/LptF_permease"/>
</dbReference>
<organism evidence="7 8">
    <name type="scientific">Maricaulis virginensis</name>
    <dbReference type="NCBI Taxonomy" id="144022"/>
    <lineage>
        <taxon>Bacteria</taxon>
        <taxon>Pseudomonadati</taxon>
        <taxon>Pseudomonadota</taxon>
        <taxon>Alphaproteobacteria</taxon>
        <taxon>Maricaulales</taxon>
        <taxon>Maricaulaceae</taxon>
        <taxon>Maricaulis</taxon>
    </lineage>
</organism>
<comment type="caution">
    <text evidence="7">The sequence shown here is derived from an EMBL/GenBank/DDBJ whole genome shotgun (WGS) entry which is preliminary data.</text>
</comment>